<dbReference type="InterPro" id="IPR036901">
    <property type="entry name" value="Asp/Orn_carbamoylTrfase_sf"/>
</dbReference>
<dbReference type="PRINTS" id="PR00100">
    <property type="entry name" value="AOTCASE"/>
</dbReference>
<keyword evidence="3 7" id="KW-0808">Transferase</keyword>
<evidence type="ECO:0000256" key="6">
    <source>
        <dbReference type="ARBA" id="ARBA00048859"/>
    </source>
</evidence>
<evidence type="ECO:0000256" key="3">
    <source>
        <dbReference type="ARBA" id="ARBA00022679"/>
    </source>
</evidence>
<feature type="binding site" evidence="7">
    <location>
        <position position="169"/>
    </location>
    <ligand>
        <name>L-aspartate</name>
        <dbReference type="ChEBI" id="CHEBI:29991"/>
    </ligand>
</feature>
<dbReference type="PANTHER" id="PTHR45753:SF6">
    <property type="entry name" value="ASPARTATE CARBAMOYLTRANSFERASE"/>
    <property type="match status" value="1"/>
</dbReference>
<feature type="binding site" evidence="7">
    <location>
        <position position="139"/>
    </location>
    <ligand>
        <name>carbamoyl phosphate</name>
        <dbReference type="ChEBI" id="CHEBI:58228"/>
    </ligand>
</feature>
<feature type="binding site" evidence="7">
    <location>
        <position position="221"/>
    </location>
    <ligand>
        <name>L-aspartate</name>
        <dbReference type="ChEBI" id="CHEBI:29991"/>
    </ligand>
</feature>
<comment type="subunit">
    <text evidence="7">Heterododecamer (2C3:3R2) of six catalytic PyrB chains organized as two trimers (C3), and six regulatory PyrI chains organized as three dimers (R2).</text>
</comment>
<comment type="catalytic activity">
    <reaction evidence="6 7">
        <text>carbamoyl phosphate + L-aspartate = N-carbamoyl-L-aspartate + phosphate + H(+)</text>
        <dbReference type="Rhea" id="RHEA:20013"/>
        <dbReference type="ChEBI" id="CHEBI:15378"/>
        <dbReference type="ChEBI" id="CHEBI:29991"/>
        <dbReference type="ChEBI" id="CHEBI:32814"/>
        <dbReference type="ChEBI" id="CHEBI:43474"/>
        <dbReference type="ChEBI" id="CHEBI:58228"/>
        <dbReference type="EC" id="2.1.3.2"/>
    </reaction>
</comment>
<evidence type="ECO:0000259" key="9">
    <source>
        <dbReference type="Pfam" id="PF02729"/>
    </source>
</evidence>
<dbReference type="FunFam" id="3.40.50.1370:FF:000011">
    <property type="entry name" value="Aspartate carbamoyltransferase"/>
    <property type="match status" value="1"/>
</dbReference>
<organism evidence="10 11">
    <name type="scientific">Limosilactobacillus reuteri</name>
    <name type="common">Lactobacillus reuteri</name>
    <dbReference type="NCBI Taxonomy" id="1598"/>
    <lineage>
        <taxon>Bacteria</taxon>
        <taxon>Bacillati</taxon>
        <taxon>Bacillota</taxon>
        <taxon>Bacilli</taxon>
        <taxon>Lactobacillales</taxon>
        <taxon>Lactobacillaceae</taxon>
        <taxon>Limosilactobacillus</taxon>
    </lineage>
</organism>
<comment type="similarity">
    <text evidence="2 7">Belongs to the aspartate/ornithine carbamoyltransferase superfamily. ATCase family.</text>
</comment>
<evidence type="ECO:0000313" key="11">
    <source>
        <dbReference type="Proteomes" id="UP000027731"/>
    </source>
</evidence>
<dbReference type="UniPathway" id="UPA00070">
    <property type="reaction ID" value="UER00116"/>
</dbReference>
<sequence length="309" mass="34265">MISTERIQPNLVTVADMDAADAIDLIHEAQAYKAGKQAVLTAPAYAVNLFFENSTRTKTSFQMAQMKLGMNVLEFEAGTSSVKKGESLYDTVKTMESIGVNVAVIRHPENEYYNQLINHSDLKIGIVNGGDGSGQHPSQCLLDMMTINEEFGDFKGLKALIIGDLSHSRVAHSNAMMLNRLGAEVYFAGPEKWYDPTLEQYGTFGDFDELLPQMDVVNLLRVQNERLTTADGQAFDANQYHQAYGLTLERAAKMKQGAIIMHPAPVNRGVEIDSSLVEAPNSRIFQQMTNGVYTRMAILSRVLRYQGLM</sequence>
<dbReference type="GO" id="GO:0016597">
    <property type="term" value="F:amino acid binding"/>
    <property type="evidence" value="ECO:0007669"/>
    <property type="project" value="InterPro"/>
</dbReference>
<feature type="domain" description="Aspartate/ornithine carbamoyltransferase carbamoyl-P binding" evidence="9">
    <location>
        <begin position="10"/>
        <end position="149"/>
    </location>
</feature>
<dbReference type="PATRIC" id="fig|1598.90.peg.144"/>
<dbReference type="InterPro" id="IPR006132">
    <property type="entry name" value="Asp/Orn_carbamoyltranf_P-bd"/>
</dbReference>
<feature type="binding site" evidence="7">
    <location>
        <position position="265"/>
    </location>
    <ligand>
        <name>carbamoyl phosphate</name>
        <dbReference type="ChEBI" id="CHEBI:58228"/>
    </ligand>
</feature>
<evidence type="ECO:0000256" key="5">
    <source>
        <dbReference type="ARBA" id="ARBA00043884"/>
    </source>
</evidence>
<evidence type="ECO:0000256" key="2">
    <source>
        <dbReference type="ARBA" id="ARBA00008896"/>
    </source>
</evidence>
<dbReference type="InterPro" id="IPR006131">
    <property type="entry name" value="Asp_carbamoyltransf_Asp/Orn-bd"/>
</dbReference>
<dbReference type="Proteomes" id="UP000027731">
    <property type="component" value="Unassembled WGS sequence"/>
</dbReference>
<dbReference type="GO" id="GO:0006520">
    <property type="term" value="P:amino acid metabolic process"/>
    <property type="evidence" value="ECO:0007669"/>
    <property type="project" value="InterPro"/>
</dbReference>
<dbReference type="EC" id="2.1.3.2" evidence="7"/>
<dbReference type="GO" id="GO:0044205">
    <property type="term" value="P:'de novo' UMP biosynthetic process"/>
    <property type="evidence" value="ECO:0007669"/>
    <property type="project" value="UniProtKB-UniRule"/>
</dbReference>
<dbReference type="PANTHER" id="PTHR45753">
    <property type="entry name" value="ORNITHINE CARBAMOYLTRANSFERASE, MITOCHONDRIAL"/>
    <property type="match status" value="1"/>
</dbReference>
<evidence type="ECO:0000256" key="1">
    <source>
        <dbReference type="ARBA" id="ARBA00004852"/>
    </source>
</evidence>
<feature type="binding site" evidence="7">
    <location>
        <position position="106"/>
    </location>
    <ligand>
        <name>carbamoyl phosphate</name>
        <dbReference type="ChEBI" id="CHEBI:58228"/>
    </ligand>
</feature>
<feature type="binding site" evidence="7">
    <location>
        <position position="56"/>
    </location>
    <ligand>
        <name>carbamoyl phosphate</name>
        <dbReference type="ChEBI" id="CHEBI:58228"/>
    </ligand>
</feature>
<evidence type="ECO:0000313" key="10">
    <source>
        <dbReference type="EMBL" id="KEK16561.1"/>
    </source>
</evidence>
<evidence type="ECO:0000256" key="7">
    <source>
        <dbReference type="HAMAP-Rule" id="MF_00001"/>
    </source>
</evidence>
<gene>
    <name evidence="7" type="primary">pyrB</name>
    <name evidence="10" type="ORF">LR3_10125</name>
</gene>
<dbReference type="AlphaFoldDB" id="A0A073JRK3"/>
<feature type="binding site" evidence="7">
    <location>
        <position position="136"/>
    </location>
    <ligand>
        <name>carbamoyl phosphate</name>
        <dbReference type="ChEBI" id="CHEBI:58228"/>
    </ligand>
</feature>
<keyword evidence="4 7" id="KW-0665">Pyrimidine biosynthesis</keyword>
<protein>
    <recommendedName>
        <fullName evidence="7">Aspartate carbamoyltransferase</fullName>
        <ecNumber evidence="7">2.1.3.2</ecNumber>
    </recommendedName>
    <alternativeName>
        <fullName evidence="7">Aspartate transcarbamylase</fullName>
        <shortName evidence="7">ATCase</shortName>
    </alternativeName>
</protein>
<comment type="function">
    <text evidence="5 7">Catalyzes the condensation of carbamoyl phosphate and aspartate to form carbamoyl aspartate and inorganic phosphate, the committed step in the de novo pyrimidine nucleotide biosynthesis pathway.</text>
</comment>
<dbReference type="GO" id="GO:0004070">
    <property type="term" value="F:aspartate carbamoyltransferase activity"/>
    <property type="evidence" value="ECO:0007669"/>
    <property type="project" value="UniProtKB-UniRule"/>
</dbReference>
<dbReference type="InterPro" id="IPR002082">
    <property type="entry name" value="Asp_carbamoyltransf"/>
</dbReference>
<dbReference type="EMBL" id="JOSX01000004">
    <property type="protein sequence ID" value="KEK16561.1"/>
    <property type="molecule type" value="Genomic_DNA"/>
</dbReference>
<reference evidence="10 11" key="1">
    <citation type="submission" date="2014-06" db="EMBL/GenBank/DDBJ databases">
        <title>Genetic determinant of reutericyclin biosynthesis of Lactobacillus reuteri.</title>
        <authorList>
            <person name="Lin X."/>
            <person name="Duar R."/>
            <person name="Walter J."/>
            <person name="Gaenzle M."/>
        </authorList>
    </citation>
    <scope>NUCLEOTIDE SEQUENCE [LARGE SCALE GENOMIC DNA]</scope>
    <source>
        <strain evidence="10 11">LTH2584</strain>
    </source>
</reference>
<feature type="binding site" evidence="7">
    <location>
        <position position="264"/>
    </location>
    <ligand>
        <name>carbamoyl phosphate</name>
        <dbReference type="ChEBI" id="CHEBI:58228"/>
    </ligand>
</feature>
<dbReference type="HAMAP" id="MF_00001">
    <property type="entry name" value="Asp_carb_tr"/>
    <property type="match status" value="1"/>
</dbReference>
<feature type="binding site" evidence="7">
    <location>
        <position position="57"/>
    </location>
    <ligand>
        <name>carbamoyl phosphate</name>
        <dbReference type="ChEBI" id="CHEBI:58228"/>
    </ligand>
</feature>
<dbReference type="NCBIfam" id="NF002032">
    <property type="entry name" value="PRK00856.1"/>
    <property type="match status" value="1"/>
</dbReference>
<evidence type="ECO:0000256" key="4">
    <source>
        <dbReference type="ARBA" id="ARBA00022975"/>
    </source>
</evidence>
<comment type="caution">
    <text evidence="10">The sequence shown here is derived from an EMBL/GenBank/DDBJ whole genome shotgun (WGS) entry which is preliminary data.</text>
</comment>
<feature type="domain" description="Aspartate/ornithine carbamoyltransferase Asp/Orn-binding" evidence="8">
    <location>
        <begin position="155"/>
        <end position="300"/>
    </location>
</feature>
<dbReference type="Gene3D" id="3.40.50.1370">
    <property type="entry name" value="Aspartate/ornithine carbamoyltransferase"/>
    <property type="match status" value="2"/>
</dbReference>
<dbReference type="Pfam" id="PF00185">
    <property type="entry name" value="OTCace"/>
    <property type="match status" value="1"/>
</dbReference>
<dbReference type="NCBIfam" id="TIGR00670">
    <property type="entry name" value="asp_carb_tr"/>
    <property type="match status" value="1"/>
</dbReference>
<dbReference type="PRINTS" id="PR00101">
    <property type="entry name" value="ATCASE"/>
</dbReference>
<dbReference type="InterPro" id="IPR006130">
    <property type="entry name" value="Asp/Orn_carbamoylTrfase"/>
</dbReference>
<accession>A0A073JRK3</accession>
<evidence type="ECO:0000259" key="8">
    <source>
        <dbReference type="Pfam" id="PF00185"/>
    </source>
</evidence>
<dbReference type="SUPFAM" id="SSF53671">
    <property type="entry name" value="Aspartate/ornithine carbamoyltransferase"/>
    <property type="match status" value="1"/>
</dbReference>
<proteinExistence type="inferred from homology"/>
<dbReference type="PROSITE" id="PS00097">
    <property type="entry name" value="CARBAMOYLTRANSFERASE"/>
    <property type="match status" value="1"/>
</dbReference>
<feature type="binding site" evidence="7">
    <location>
        <position position="84"/>
    </location>
    <ligand>
        <name>L-aspartate</name>
        <dbReference type="ChEBI" id="CHEBI:29991"/>
    </ligand>
</feature>
<dbReference type="Pfam" id="PF02729">
    <property type="entry name" value="OTCace_N"/>
    <property type="match status" value="1"/>
</dbReference>
<comment type="pathway">
    <text evidence="1 7">Pyrimidine metabolism; UMP biosynthesis via de novo pathway; (S)-dihydroorotate from bicarbonate: step 2/3.</text>
</comment>
<dbReference type="GO" id="GO:0006207">
    <property type="term" value="P:'de novo' pyrimidine nucleobase biosynthetic process"/>
    <property type="evidence" value="ECO:0007669"/>
    <property type="project" value="InterPro"/>
</dbReference>
<name>A0A073JRK3_LIMRT</name>
<dbReference type="GO" id="GO:0005829">
    <property type="term" value="C:cytosol"/>
    <property type="evidence" value="ECO:0007669"/>
    <property type="project" value="TreeGrafter"/>
</dbReference>